<dbReference type="EMBL" id="FOOE01000004">
    <property type="protein sequence ID" value="SFF60692.1"/>
    <property type="molecule type" value="Genomic_DNA"/>
</dbReference>
<sequence>MKRGDKFVLMLTITVFIASIASIAYYFFKDSSTDRLKAEVYKDGKLIDTIDLQAVDKPKKITVGDDEYNVILVEKGRIRFEEANCKDDVCVKTGWLSKKGEMAVCIPHKTYIKISGIQDEIDGATY</sequence>
<keyword evidence="2" id="KW-1185">Reference proteome</keyword>
<evidence type="ECO:0000313" key="1">
    <source>
        <dbReference type="EMBL" id="SFF60692.1"/>
    </source>
</evidence>
<organism evidence="1 2">
    <name type="scientific">Clostridium cadaveris</name>
    <dbReference type="NCBI Taxonomy" id="1529"/>
    <lineage>
        <taxon>Bacteria</taxon>
        <taxon>Bacillati</taxon>
        <taxon>Bacillota</taxon>
        <taxon>Clostridia</taxon>
        <taxon>Eubacteriales</taxon>
        <taxon>Clostridiaceae</taxon>
        <taxon>Clostridium</taxon>
    </lineage>
</organism>
<dbReference type="AlphaFoldDB" id="A0A1I2K0Q4"/>
<proteinExistence type="predicted"/>
<accession>A0A1I2K0Q4</accession>
<dbReference type="STRING" id="1529.SAMN04487885_10435"/>
<name>A0A1I2K0Q4_9CLOT</name>
<dbReference type="OrthoDB" id="47603at2"/>
<evidence type="ECO:0000313" key="2">
    <source>
        <dbReference type="Proteomes" id="UP000182135"/>
    </source>
</evidence>
<dbReference type="Gene3D" id="2.60.320.10">
    <property type="entry name" value="N-utilization substance G protein NusG, insert domain"/>
    <property type="match status" value="1"/>
</dbReference>
<dbReference type="Pfam" id="PF07009">
    <property type="entry name" value="NusG_II"/>
    <property type="match status" value="1"/>
</dbReference>
<dbReference type="Proteomes" id="UP000182135">
    <property type="component" value="Unassembled WGS sequence"/>
</dbReference>
<dbReference type="RefSeq" id="WP_027637531.1">
    <property type="nucleotide sequence ID" value="NZ_BAAACD010000006.1"/>
</dbReference>
<dbReference type="eggNOG" id="COG5341">
    <property type="taxonomic scope" value="Bacteria"/>
</dbReference>
<reference evidence="1 2" key="1">
    <citation type="submission" date="2016-10" db="EMBL/GenBank/DDBJ databases">
        <authorList>
            <person name="de Groot N.N."/>
        </authorList>
    </citation>
    <scope>NUCLEOTIDE SEQUENCE [LARGE SCALE GENOMIC DNA]</scope>
    <source>
        <strain evidence="1 2">NLAE-zl-G419</strain>
    </source>
</reference>
<dbReference type="InterPro" id="IPR038690">
    <property type="entry name" value="NusG_2_sf"/>
</dbReference>
<gene>
    <name evidence="1" type="ORF">SAMN04487885_10435</name>
</gene>
<protein>
    <submittedName>
        <fullName evidence="1">Uncharacterized protein</fullName>
    </submittedName>
</protein>
<dbReference type="GeneID" id="90543674"/>
<dbReference type="CDD" id="cd09846">
    <property type="entry name" value="DUF1312"/>
    <property type="match status" value="1"/>
</dbReference>